<dbReference type="Pfam" id="PF00126">
    <property type="entry name" value="HTH_1"/>
    <property type="match status" value="1"/>
</dbReference>
<dbReference type="InterPro" id="IPR005119">
    <property type="entry name" value="LysR_subst-bd"/>
</dbReference>
<keyword evidence="4" id="KW-0804">Transcription</keyword>
<dbReference type="PANTHER" id="PTHR30537">
    <property type="entry name" value="HTH-TYPE TRANSCRIPTIONAL REGULATOR"/>
    <property type="match status" value="1"/>
</dbReference>
<evidence type="ECO:0000256" key="1">
    <source>
        <dbReference type="ARBA" id="ARBA00009437"/>
    </source>
</evidence>
<evidence type="ECO:0000256" key="4">
    <source>
        <dbReference type="ARBA" id="ARBA00023163"/>
    </source>
</evidence>
<dbReference type="EMBL" id="BMHV01000007">
    <property type="protein sequence ID" value="GGF60399.1"/>
    <property type="molecule type" value="Genomic_DNA"/>
</dbReference>
<evidence type="ECO:0000256" key="3">
    <source>
        <dbReference type="ARBA" id="ARBA00023125"/>
    </source>
</evidence>
<evidence type="ECO:0000313" key="7">
    <source>
        <dbReference type="Proteomes" id="UP000632498"/>
    </source>
</evidence>
<sequence length="290" mass="32832">MIDNLRALALFVKTVELGSFRECARHFHLSPSVVSHQISDLERRHGVPLLYRTTRKLSLTKEGHNVFDQAQIMVEAAHHALNHLSDGSEIPSGHLVLTMPAGLIQNPSMKRIAHFCSIYPQVTLDIRFTDERVDLIEHGLDLALRVGKMDDSTLKSRKIGQIERKLVCSKTYYHRHPTPAHADDLSNWDWIKMKMMPPYRQLIAPDGTAHKVYSQSQIEVDNVQAMYELTCHGLGLSTPPVDLLDHALKNGDLIEVLPDWGVSSMPVYVVWPQNGLRRRLTSLMLDILTA</sequence>
<comment type="similarity">
    <text evidence="1">Belongs to the LysR transcriptional regulatory family.</text>
</comment>
<evidence type="ECO:0000313" key="6">
    <source>
        <dbReference type="EMBL" id="GGF60399.1"/>
    </source>
</evidence>
<dbReference type="InterPro" id="IPR058163">
    <property type="entry name" value="LysR-type_TF_proteobact-type"/>
</dbReference>
<dbReference type="Gene3D" id="1.10.10.10">
    <property type="entry name" value="Winged helix-like DNA-binding domain superfamily/Winged helix DNA-binding domain"/>
    <property type="match status" value="1"/>
</dbReference>
<keyword evidence="7" id="KW-1185">Reference proteome</keyword>
<protein>
    <submittedName>
        <fullName evidence="6">Transcriptional regulator</fullName>
    </submittedName>
</protein>
<dbReference type="GO" id="GO:0003700">
    <property type="term" value="F:DNA-binding transcription factor activity"/>
    <property type="evidence" value="ECO:0007669"/>
    <property type="project" value="InterPro"/>
</dbReference>
<dbReference type="AlphaFoldDB" id="A0A917BWS8"/>
<dbReference type="RefSeq" id="WP_188662919.1">
    <property type="nucleotide sequence ID" value="NZ_BMHV01000007.1"/>
</dbReference>
<keyword evidence="2" id="KW-0805">Transcription regulation</keyword>
<dbReference type="Gene3D" id="3.40.190.290">
    <property type="match status" value="1"/>
</dbReference>
<reference evidence="6" key="2">
    <citation type="submission" date="2020-09" db="EMBL/GenBank/DDBJ databases">
        <authorList>
            <person name="Sun Q."/>
            <person name="Zhou Y."/>
        </authorList>
    </citation>
    <scope>NUCLEOTIDE SEQUENCE</scope>
    <source>
        <strain evidence="6">CGMCC 1.15254</strain>
    </source>
</reference>
<dbReference type="PANTHER" id="PTHR30537:SF30">
    <property type="entry name" value="TRANSCRIPTIONAL REGULATOR-RELATED"/>
    <property type="match status" value="1"/>
</dbReference>
<dbReference type="InterPro" id="IPR036388">
    <property type="entry name" value="WH-like_DNA-bd_sf"/>
</dbReference>
<proteinExistence type="inferred from homology"/>
<evidence type="ECO:0000256" key="2">
    <source>
        <dbReference type="ARBA" id="ARBA00023015"/>
    </source>
</evidence>
<dbReference type="CDD" id="cd08422">
    <property type="entry name" value="PBP2_CrgA_like"/>
    <property type="match status" value="1"/>
</dbReference>
<reference evidence="6" key="1">
    <citation type="journal article" date="2014" name="Int. J. Syst. Evol. Microbiol.">
        <title>Complete genome sequence of Corynebacterium casei LMG S-19264T (=DSM 44701T), isolated from a smear-ripened cheese.</title>
        <authorList>
            <consortium name="US DOE Joint Genome Institute (JGI-PGF)"/>
            <person name="Walter F."/>
            <person name="Albersmeier A."/>
            <person name="Kalinowski J."/>
            <person name="Ruckert C."/>
        </authorList>
    </citation>
    <scope>NUCLEOTIDE SEQUENCE</scope>
    <source>
        <strain evidence="6">CGMCC 1.15254</strain>
    </source>
</reference>
<feature type="domain" description="HTH lysR-type" evidence="5">
    <location>
        <begin position="3"/>
        <end position="60"/>
    </location>
</feature>
<dbReference type="InterPro" id="IPR036390">
    <property type="entry name" value="WH_DNA-bd_sf"/>
</dbReference>
<dbReference type="InterPro" id="IPR000847">
    <property type="entry name" value="LysR_HTH_N"/>
</dbReference>
<comment type="caution">
    <text evidence="6">The sequence shown here is derived from an EMBL/GenBank/DDBJ whole genome shotgun (WGS) entry which is preliminary data.</text>
</comment>
<dbReference type="SUPFAM" id="SSF53850">
    <property type="entry name" value="Periplasmic binding protein-like II"/>
    <property type="match status" value="1"/>
</dbReference>
<accession>A0A917BWS8</accession>
<dbReference type="Proteomes" id="UP000632498">
    <property type="component" value="Unassembled WGS sequence"/>
</dbReference>
<dbReference type="Pfam" id="PF03466">
    <property type="entry name" value="LysR_substrate"/>
    <property type="match status" value="1"/>
</dbReference>
<dbReference type="SUPFAM" id="SSF46785">
    <property type="entry name" value="Winged helix' DNA-binding domain"/>
    <property type="match status" value="1"/>
</dbReference>
<name>A0A917BWS8_9PROT</name>
<dbReference type="GO" id="GO:0043565">
    <property type="term" value="F:sequence-specific DNA binding"/>
    <property type="evidence" value="ECO:0007669"/>
    <property type="project" value="TreeGrafter"/>
</dbReference>
<dbReference type="PROSITE" id="PS50931">
    <property type="entry name" value="HTH_LYSR"/>
    <property type="match status" value="1"/>
</dbReference>
<organism evidence="6 7">
    <name type="scientific">Terasakiella brassicae</name>
    <dbReference type="NCBI Taxonomy" id="1634917"/>
    <lineage>
        <taxon>Bacteria</taxon>
        <taxon>Pseudomonadati</taxon>
        <taxon>Pseudomonadota</taxon>
        <taxon>Alphaproteobacteria</taxon>
        <taxon>Rhodospirillales</taxon>
        <taxon>Terasakiellaceae</taxon>
        <taxon>Terasakiella</taxon>
    </lineage>
</organism>
<dbReference type="FunFam" id="1.10.10.10:FF:000001">
    <property type="entry name" value="LysR family transcriptional regulator"/>
    <property type="match status" value="1"/>
</dbReference>
<keyword evidence="3" id="KW-0238">DNA-binding</keyword>
<gene>
    <name evidence="6" type="ORF">GCM10011332_12650</name>
</gene>
<evidence type="ECO:0000259" key="5">
    <source>
        <dbReference type="PROSITE" id="PS50931"/>
    </source>
</evidence>
<dbReference type="GO" id="GO:0006351">
    <property type="term" value="P:DNA-templated transcription"/>
    <property type="evidence" value="ECO:0007669"/>
    <property type="project" value="TreeGrafter"/>
</dbReference>